<dbReference type="GO" id="GO:0006353">
    <property type="term" value="P:DNA-templated transcription termination"/>
    <property type="evidence" value="ECO:0007669"/>
    <property type="project" value="UniProtKB-UniRule"/>
</dbReference>
<dbReference type="InterPro" id="IPR035926">
    <property type="entry name" value="NusB-like_sf"/>
</dbReference>
<dbReference type="NCBIfam" id="TIGR01951">
    <property type="entry name" value="nusB"/>
    <property type="match status" value="1"/>
</dbReference>
<keyword evidence="5 6" id="KW-0804">Transcription</keyword>
<dbReference type="AlphaFoldDB" id="A0AAC9NKA1"/>
<dbReference type="Proteomes" id="UP000621631">
    <property type="component" value="Unassembled WGS sequence"/>
</dbReference>
<keyword evidence="3 6" id="KW-0694">RNA-binding</keyword>
<dbReference type="SUPFAM" id="SSF48013">
    <property type="entry name" value="NusB-like"/>
    <property type="match status" value="1"/>
</dbReference>
<evidence type="ECO:0000256" key="5">
    <source>
        <dbReference type="ARBA" id="ARBA00023163"/>
    </source>
</evidence>
<dbReference type="GO" id="GO:0003723">
    <property type="term" value="F:RNA binding"/>
    <property type="evidence" value="ECO:0007669"/>
    <property type="project" value="UniProtKB-UniRule"/>
</dbReference>
<evidence type="ECO:0000313" key="10">
    <source>
        <dbReference type="Proteomes" id="UP000182945"/>
    </source>
</evidence>
<dbReference type="Pfam" id="PF01029">
    <property type="entry name" value="NusB"/>
    <property type="match status" value="1"/>
</dbReference>
<comment type="similarity">
    <text evidence="1 6">Belongs to the NusB family.</text>
</comment>
<feature type="domain" description="NusB/RsmB/TIM44" evidence="7">
    <location>
        <begin position="4"/>
        <end position="124"/>
    </location>
</feature>
<dbReference type="InterPro" id="IPR011605">
    <property type="entry name" value="NusB_fam"/>
</dbReference>
<keyword evidence="2 6" id="KW-0889">Transcription antitermination</keyword>
<evidence type="ECO:0000256" key="3">
    <source>
        <dbReference type="ARBA" id="ARBA00022884"/>
    </source>
</evidence>
<evidence type="ECO:0000259" key="7">
    <source>
        <dbReference type="Pfam" id="PF01029"/>
    </source>
</evidence>
<name>A0AAC9NKA1_VIRHA</name>
<evidence type="ECO:0000313" key="9">
    <source>
        <dbReference type="EMBL" id="MBD1222714.1"/>
    </source>
</evidence>
<reference evidence="9 11" key="2">
    <citation type="submission" date="2020-09" db="EMBL/GenBank/DDBJ databases">
        <title>Draft Genome Sequences of Oil-Oxidizing Bacteria Halomonas titanicae, Marinobacter lutaoensis, and Virgibacillus halodenitrificans Isolated from Highly Saline Environments.</title>
        <authorList>
            <person name="Grouzdev D.S."/>
            <person name="Sokolova D.S."/>
            <person name="Semenova E.M."/>
            <person name="Borzenkov I.A."/>
            <person name="Bidzhieva S.K."/>
            <person name="Poltaraus A.B."/>
            <person name="Nazina T.N."/>
        </authorList>
    </citation>
    <scope>NUCLEOTIDE SEQUENCE [LARGE SCALE GENOMIC DNA]</scope>
    <source>
        <strain evidence="9 11">VKM B-3472D</strain>
    </source>
</reference>
<dbReference type="Gene3D" id="1.10.940.10">
    <property type="entry name" value="NusB-like"/>
    <property type="match status" value="1"/>
</dbReference>
<evidence type="ECO:0000256" key="6">
    <source>
        <dbReference type="HAMAP-Rule" id="MF_00073"/>
    </source>
</evidence>
<evidence type="ECO:0000256" key="4">
    <source>
        <dbReference type="ARBA" id="ARBA00023015"/>
    </source>
</evidence>
<evidence type="ECO:0000256" key="1">
    <source>
        <dbReference type="ARBA" id="ARBA00005952"/>
    </source>
</evidence>
<sequence length="130" mass="14987">MNRHTAREKAFQILFQLDINKNEPSQAINDFLETEESDPFLILLVEGVTENKQKIDRVLTERIEKWSFERIASVEKTILRIASYEIRYLDDIPTNVSINEAVELANKYGDEKSGKFINGVLSKVIIDKGE</sequence>
<protein>
    <recommendedName>
        <fullName evidence="6">Transcription antitermination protein NusB</fullName>
    </recommendedName>
    <alternativeName>
        <fullName evidence="6">Antitermination factor NusB</fullName>
    </alternativeName>
</protein>
<comment type="function">
    <text evidence="6">Involved in transcription antitermination. Required for transcription of ribosomal RNA (rRNA) genes. Binds specifically to the boxA antiterminator sequence of the ribosomal RNA (rrn) operons.</text>
</comment>
<proteinExistence type="inferred from homology"/>
<dbReference type="Proteomes" id="UP000182945">
    <property type="component" value="Chromosome"/>
</dbReference>
<dbReference type="GO" id="GO:0031564">
    <property type="term" value="P:transcription antitermination"/>
    <property type="evidence" value="ECO:0007669"/>
    <property type="project" value="UniProtKB-KW"/>
</dbReference>
<organism evidence="8 10">
    <name type="scientific">Virgibacillus halodenitrificans</name>
    <name type="common">Bacillus halodenitrificans</name>
    <dbReference type="NCBI Taxonomy" id="1482"/>
    <lineage>
        <taxon>Bacteria</taxon>
        <taxon>Bacillati</taxon>
        <taxon>Bacillota</taxon>
        <taxon>Bacilli</taxon>
        <taxon>Bacillales</taxon>
        <taxon>Bacillaceae</taxon>
        <taxon>Virgibacillus</taxon>
    </lineage>
</organism>
<evidence type="ECO:0000313" key="8">
    <source>
        <dbReference type="EMBL" id="APC48337.1"/>
    </source>
</evidence>
<dbReference type="HAMAP" id="MF_00073">
    <property type="entry name" value="NusB"/>
    <property type="match status" value="1"/>
</dbReference>
<dbReference type="PANTHER" id="PTHR11078">
    <property type="entry name" value="N UTILIZATION SUBSTANCE PROTEIN B-RELATED"/>
    <property type="match status" value="1"/>
</dbReference>
<dbReference type="EMBL" id="CP017962">
    <property type="protein sequence ID" value="APC48337.1"/>
    <property type="molecule type" value="Genomic_DNA"/>
</dbReference>
<accession>A0AAC9NKA1</accession>
<dbReference type="PANTHER" id="PTHR11078:SF3">
    <property type="entry name" value="ANTITERMINATION NUSB DOMAIN-CONTAINING PROTEIN"/>
    <property type="match status" value="1"/>
</dbReference>
<dbReference type="RefSeq" id="WP_060678427.1">
    <property type="nucleotide sequence ID" value="NZ_CP017962.1"/>
</dbReference>
<evidence type="ECO:0000256" key="2">
    <source>
        <dbReference type="ARBA" id="ARBA00022814"/>
    </source>
</evidence>
<dbReference type="InterPro" id="IPR006027">
    <property type="entry name" value="NusB_RsmB_TIM44"/>
</dbReference>
<dbReference type="EMBL" id="JACWEZ010000004">
    <property type="protein sequence ID" value="MBD1222714.1"/>
    <property type="molecule type" value="Genomic_DNA"/>
</dbReference>
<dbReference type="GeneID" id="71514570"/>
<gene>
    <name evidence="6 9" type="primary">nusB</name>
    <name evidence="8" type="ORF">BME96_09220</name>
    <name evidence="9" type="ORF">IC602_08835</name>
</gene>
<keyword evidence="4 6" id="KW-0805">Transcription regulation</keyword>
<evidence type="ECO:0000313" key="11">
    <source>
        <dbReference type="Proteomes" id="UP000621631"/>
    </source>
</evidence>
<reference evidence="8 10" key="1">
    <citation type="submission" date="2016-11" db="EMBL/GenBank/DDBJ databases">
        <title>Complete genome sequencing of Virgibacillus halodenitrificans PDB-F2.</title>
        <authorList>
            <person name="Sun Z."/>
            <person name="Zhou Y."/>
            <person name="Li H."/>
        </authorList>
    </citation>
    <scope>NUCLEOTIDE SEQUENCE [LARGE SCALE GENOMIC DNA]</scope>
    <source>
        <strain evidence="8 10">PDB-F2</strain>
    </source>
</reference>
<dbReference type="KEGG" id="vhl:BME96_09220"/>
<dbReference type="GO" id="GO:0005829">
    <property type="term" value="C:cytosol"/>
    <property type="evidence" value="ECO:0007669"/>
    <property type="project" value="TreeGrafter"/>
</dbReference>
<keyword evidence="11" id="KW-1185">Reference proteome</keyword>